<sequence length="617" mass="67939">MSADDDATGSGGDSGGETSPYTLQRDDGADGSADHHVFWADAVADRVEARVESQVDAGERDPADLIVIKGGISPSGVPHLGNVNEIMRGYFVAEVLRERGHEVRQVFTADDRDPLRKLPRTLADLDGNLVDLGDVDAGALGRNLGHPYTDIPDPFGCCDSYGDHFATIIAQSADAVDVPIDLRSTTALYEDGTLEDVTRYLLEHRERAREVLSAYQATVDAAGDYVPFNPICENCGKITETVTSVDLDGEARSASNSRAGSEATRETAGEAGTVDYECTDLEAGDRTIEGCGHEGTATLREGKLPWRFEWPAQWQALGVDFEPFGKDHAEGSWPSGEDIARTVLGNEPPVPMVYEWFTLDGEAFSSSEGNVVLVSDVLELIEPEVLRYFFAKDPSKARDFSVERLDQLVDEFDRFERIYFGEVDASEDERRFAERVYPLIVGTSGDESERAGGRASEPDPERVRLPYTFAAVLGMTDEPSIREDIARAEGHVPDDAPEWAVDAALARVERAQRWARRTGNEFDYELKRSAVPAHDFDEATETALDELADFVAAGGDDTPDELQGEIYETAKRHDVPVGDFFAAGYRLFFDDEQGPKLGQFLAKLDREFVVDRLRRDR</sequence>
<evidence type="ECO:0000256" key="2">
    <source>
        <dbReference type="ARBA" id="ARBA00005594"/>
    </source>
</evidence>
<protein>
    <recommendedName>
        <fullName evidence="10">Lysine--tRNA ligase</fullName>
        <ecNumber evidence="10">6.1.1.6</ecNumber>
    </recommendedName>
    <alternativeName>
        <fullName evidence="10">Lysyl-tRNA synthetase</fullName>
        <shortName evidence="10">LysRS</shortName>
    </alternativeName>
</protein>
<keyword evidence="3 10" id="KW-0963">Cytoplasm</keyword>
<feature type="short sequence motif" description="'HIGH' region" evidence="10">
    <location>
        <begin position="74"/>
        <end position="82"/>
    </location>
</feature>
<dbReference type="SUPFAM" id="SSF52374">
    <property type="entry name" value="Nucleotidylyl transferase"/>
    <property type="match status" value="1"/>
</dbReference>
<dbReference type="PROSITE" id="PS00178">
    <property type="entry name" value="AA_TRNA_LIGASE_I"/>
    <property type="match status" value="1"/>
</dbReference>
<dbReference type="SUPFAM" id="SSF48163">
    <property type="entry name" value="An anticodon-binding domain of class I aminoacyl-tRNA synthetases"/>
    <property type="match status" value="1"/>
</dbReference>
<dbReference type="PANTHER" id="PTHR37940">
    <property type="entry name" value="LYSINE--TRNA LIGASE"/>
    <property type="match status" value="1"/>
</dbReference>
<reference evidence="12 13" key="1">
    <citation type="journal article" date="2019" name="Int. J. Syst. Evol. Microbiol.">
        <title>The Global Catalogue of Microorganisms (GCM) 10K type strain sequencing project: providing services to taxonomists for standard genome sequencing and annotation.</title>
        <authorList>
            <consortium name="The Broad Institute Genomics Platform"/>
            <consortium name="The Broad Institute Genome Sequencing Center for Infectious Disease"/>
            <person name="Wu L."/>
            <person name="Ma J."/>
        </authorList>
    </citation>
    <scope>NUCLEOTIDE SEQUENCE [LARGE SCALE GENOMIC DNA]</scope>
    <source>
        <strain evidence="12 13">IBRC-M 10256</strain>
    </source>
</reference>
<evidence type="ECO:0000256" key="6">
    <source>
        <dbReference type="ARBA" id="ARBA00022840"/>
    </source>
</evidence>
<evidence type="ECO:0000256" key="9">
    <source>
        <dbReference type="ARBA" id="ARBA00048573"/>
    </source>
</evidence>
<evidence type="ECO:0000313" key="12">
    <source>
        <dbReference type="EMBL" id="MFC3958891.1"/>
    </source>
</evidence>
<dbReference type="InterPro" id="IPR020751">
    <property type="entry name" value="aa-tRNA-synth_I_codon-bd_sub2"/>
</dbReference>
<comment type="catalytic activity">
    <reaction evidence="9 10">
        <text>tRNA(Lys) + L-lysine + ATP = L-lysyl-tRNA(Lys) + AMP + diphosphate</text>
        <dbReference type="Rhea" id="RHEA:20792"/>
        <dbReference type="Rhea" id="RHEA-COMP:9696"/>
        <dbReference type="Rhea" id="RHEA-COMP:9697"/>
        <dbReference type="ChEBI" id="CHEBI:30616"/>
        <dbReference type="ChEBI" id="CHEBI:32551"/>
        <dbReference type="ChEBI" id="CHEBI:33019"/>
        <dbReference type="ChEBI" id="CHEBI:78442"/>
        <dbReference type="ChEBI" id="CHEBI:78529"/>
        <dbReference type="ChEBI" id="CHEBI:456215"/>
        <dbReference type="EC" id="6.1.1.6"/>
    </reaction>
</comment>
<dbReference type="GeneID" id="73901826"/>
<dbReference type="Gene3D" id="1.10.10.770">
    <property type="match status" value="1"/>
</dbReference>
<evidence type="ECO:0000256" key="1">
    <source>
        <dbReference type="ARBA" id="ARBA00004496"/>
    </source>
</evidence>
<dbReference type="PANTHER" id="PTHR37940:SF1">
    <property type="entry name" value="LYSINE--TRNA LIGASE"/>
    <property type="match status" value="1"/>
</dbReference>
<feature type="region of interest" description="Disordered" evidence="11">
    <location>
        <begin position="1"/>
        <end position="32"/>
    </location>
</feature>
<dbReference type="HAMAP" id="MF_00177">
    <property type="entry name" value="Lys_tRNA_synth_class1"/>
    <property type="match status" value="1"/>
</dbReference>
<evidence type="ECO:0000256" key="3">
    <source>
        <dbReference type="ARBA" id="ARBA00022490"/>
    </source>
</evidence>
<dbReference type="InterPro" id="IPR002904">
    <property type="entry name" value="Lys-tRNA-ligase"/>
</dbReference>
<dbReference type="Pfam" id="PF01921">
    <property type="entry name" value="tRNA-synt_1f"/>
    <property type="match status" value="1"/>
</dbReference>
<keyword evidence="4 10" id="KW-0436">Ligase</keyword>
<keyword evidence="8 10" id="KW-0030">Aminoacyl-tRNA synthetase</keyword>
<comment type="similarity">
    <text evidence="2 10">Belongs to the class-I aminoacyl-tRNA synthetase family.</text>
</comment>
<dbReference type="GO" id="GO:0004824">
    <property type="term" value="F:lysine-tRNA ligase activity"/>
    <property type="evidence" value="ECO:0007669"/>
    <property type="project" value="UniProtKB-UniRule"/>
</dbReference>
<evidence type="ECO:0000256" key="8">
    <source>
        <dbReference type="ARBA" id="ARBA00023146"/>
    </source>
</evidence>
<evidence type="ECO:0000256" key="11">
    <source>
        <dbReference type="SAM" id="MobiDB-lite"/>
    </source>
</evidence>
<gene>
    <name evidence="10 12" type="primary">lysS</name>
    <name evidence="12" type="ORF">ACFOUR_11000</name>
</gene>
<dbReference type="GO" id="GO:0005524">
    <property type="term" value="F:ATP binding"/>
    <property type="evidence" value="ECO:0007669"/>
    <property type="project" value="UniProtKB-UniRule"/>
</dbReference>
<dbReference type="InterPro" id="IPR001412">
    <property type="entry name" value="aa-tRNA-synth_I_CS"/>
</dbReference>
<keyword evidence="6 10" id="KW-0067">ATP-binding</keyword>
<dbReference type="NCBIfam" id="TIGR00467">
    <property type="entry name" value="lysS_arch"/>
    <property type="match status" value="1"/>
</dbReference>
<organism evidence="12 13">
    <name type="scientific">Halovivax cerinus</name>
    <dbReference type="NCBI Taxonomy" id="1487865"/>
    <lineage>
        <taxon>Archaea</taxon>
        <taxon>Methanobacteriati</taxon>
        <taxon>Methanobacteriota</taxon>
        <taxon>Stenosarchaea group</taxon>
        <taxon>Halobacteria</taxon>
        <taxon>Halobacteriales</taxon>
        <taxon>Natrialbaceae</taxon>
        <taxon>Halovivax</taxon>
    </lineage>
</organism>
<comment type="caution">
    <text evidence="10">Lacks conserved residue(s) required for the propagation of feature annotation.</text>
</comment>
<keyword evidence="5 10" id="KW-0547">Nucleotide-binding</keyword>
<feature type="region of interest" description="Disordered" evidence="11">
    <location>
        <begin position="249"/>
        <end position="272"/>
    </location>
</feature>
<dbReference type="EC" id="6.1.1.6" evidence="10"/>
<comment type="subcellular location">
    <subcellularLocation>
        <location evidence="1 10">Cytoplasm</location>
    </subcellularLocation>
</comment>
<dbReference type="Gene3D" id="3.40.50.620">
    <property type="entry name" value="HUPs"/>
    <property type="match status" value="2"/>
</dbReference>
<name>A0ABD5NPF0_9EURY</name>
<dbReference type="EMBL" id="JBHSAQ010000009">
    <property type="protein sequence ID" value="MFC3958891.1"/>
    <property type="molecule type" value="Genomic_DNA"/>
</dbReference>
<dbReference type="AlphaFoldDB" id="A0ABD5NPF0"/>
<comment type="caution">
    <text evidence="12">The sequence shown here is derived from an EMBL/GenBank/DDBJ whole genome shotgun (WGS) entry which is preliminary data.</text>
</comment>
<dbReference type="Gene3D" id="6.10.20.10">
    <property type="entry name" value="Lysine tRNA ligase, stem contact fold domain"/>
    <property type="match status" value="1"/>
</dbReference>
<evidence type="ECO:0000256" key="10">
    <source>
        <dbReference type="HAMAP-Rule" id="MF_00177"/>
    </source>
</evidence>
<dbReference type="InterPro" id="IPR014729">
    <property type="entry name" value="Rossmann-like_a/b/a_fold"/>
</dbReference>
<feature type="short sequence motif" description="'KMSKS' region" evidence="10">
    <location>
        <begin position="363"/>
        <end position="367"/>
    </location>
</feature>
<dbReference type="GO" id="GO:0006430">
    <property type="term" value="P:lysyl-tRNA aminoacylation"/>
    <property type="evidence" value="ECO:0007669"/>
    <property type="project" value="UniProtKB-UniRule"/>
</dbReference>
<dbReference type="GO" id="GO:0005737">
    <property type="term" value="C:cytoplasm"/>
    <property type="evidence" value="ECO:0007669"/>
    <property type="project" value="UniProtKB-SubCell"/>
</dbReference>
<dbReference type="InterPro" id="IPR008925">
    <property type="entry name" value="aa_tRNA-synth_I_cd-bd_sf"/>
</dbReference>
<dbReference type="InterPro" id="IPR042078">
    <property type="entry name" value="Lys-tRNA-ligase_SC_fold"/>
</dbReference>
<evidence type="ECO:0000256" key="4">
    <source>
        <dbReference type="ARBA" id="ARBA00022598"/>
    </source>
</evidence>
<dbReference type="Proteomes" id="UP001595846">
    <property type="component" value="Unassembled WGS sequence"/>
</dbReference>
<evidence type="ECO:0000313" key="13">
    <source>
        <dbReference type="Proteomes" id="UP001595846"/>
    </source>
</evidence>
<evidence type="ECO:0000256" key="7">
    <source>
        <dbReference type="ARBA" id="ARBA00022917"/>
    </source>
</evidence>
<keyword evidence="7 10" id="KW-0648">Protein biosynthesis</keyword>
<dbReference type="RefSeq" id="WP_256532723.1">
    <property type="nucleotide sequence ID" value="NZ_CP101824.1"/>
</dbReference>
<proteinExistence type="inferred from homology"/>
<dbReference type="Gene3D" id="1.10.10.350">
    <property type="match status" value="1"/>
</dbReference>
<evidence type="ECO:0000256" key="5">
    <source>
        <dbReference type="ARBA" id="ARBA00022741"/>
    </source>
</evidence>
<keyword evidence="13" id="KW-1185">Reference proteome</keyword>
<accession>A0ABD5NPF0</accession>